<reference evidence="15 16" key="1">
    <citation type="submission" date="2019-06" db="EMBL/GenBank/DDBJ databases">
        <title>Paenimaribius caenipelagi gen. nov., sp. nov., isolated from a tidal flat.</title>
        <authorList>
            <person name="Yoon J.-H."/>
        </authorList>
    </citation>
    <scope>NUCLEOTIDE SEQUENCE [LARGE SCALE GENOMIC DNA]</scope>
    <source>
        <strain evidence="15 16">JBTF-M29</strain>
    </source>
</reference>
<dbReference type="Pfam" id="PF20260">
    <property type="entry name" value="PUA_4"/>
    <property type="match status" value="1"/>
</dbReference>
<comment type="subcellular location">
    <subcellularLocation>
        <location evidence="1 12">Cytoplasm</location>
    </subcellularLocation>
</comment>
<evidence type="ECO:0000256" key="3">
    <source>
        <dbReference type="ARBA" id="ARBA00012328"/>
    </source>
</evidence>
<evidence type="ECO:0000256" key="4">
    <source>
        <dbReference type="ARBA" id="ARBA00013673"/>
    </source>
</evidence>
<keyword evidence="5 12" id="KW-0963">Cytoplasm</keyword>
<dbReference type="Gene3D" id="3.40.1280.10">
    <property type="match status" value="1"/>
</dbReference>
<protein>
    <recommendedName>
        <fullName evidence="4 12">Ribosomal RNA small subunit methyltransferase E</fullName>
        <ecNumber evidence="3 12">2.1.1.193</ecNumber>
    </recommendedName>
</protein>
<dbReference type="NCBIfam" id="TIGR00046">
    <property type="entry name" value="RsmE family RNA methyltransferase"/>
    <property type="match status" value="1"/>
</dbReference>
<comment type="similarity">
    <text evidence="2 12">Belongs to the RNA methyltransferase RsmE family.</text>
</comment>
<organism evidence="15 16">
    <name type="scientific">Palleronia caenipelagi</name>
    <dbReference type="NCBI Taxonomy" id="2489174"/>
    <lineage>
        <taxon>Bacteria</taxon>
        <taxon>Pseudomonadati</taxon>
        <taxon>Pseudomonadota</taxon>
        <taxon>Alphaproteobacteria</taxon>
        <taxon>Rhodobacterales</taxon>
        <taxon>Roseobacteraceae</taxon>
        <taxon>Palleronia</taxon>
    </lineage>
</organism>
<keyword evidence="8 12" id="KW-0808">Transferase</keyword>
<dbReference type="Proteomes" id="UP000318590">
    <property type="component" value="Unassembled WGS sequence"/>
</dbReference>
<dbReference type="GO" id="GO:0070475">
    <property type="term" value="P:rRNA base methylation"/>
    <property type="evidence" value="ECO:0007669"/>
    <property type="project" value="TreeGrafter"/>
</dbReference>
<evidence type="ECO:0000256" key="11">
    <source>
        <dbReference type="ARBA" id="ARBA00047944"/>
    </source>
</evidence>
<dbReference type="Gene3D" id="2.40.240.20">
    <property type="entry name" value="Hypothetical PUA domain-like, domain 1"/>
    <property type="match status" value="1"/>
</dbReference>
<dbReference type="InterPro" id="IPR029026">
    <property type="entry name" value="tRNA_m1G_MTases_N"/>
</dbReference>
<evidence type="ECO:0000313" key="15">
    <source>
        <dbReference type="EMBL" id="TRD22752.1"/>
    </source>
</evidence>
<comment type="function">
    <text evidence="10 12">Specifically methylates the N3 position of the uracil ring of uridine 1498 (m3U1498) in 16S rRNA. Acts on the fully assembled 30S ribosomal subunit.</text>
</comment>
<evidence type="ECO:0000313" key="16">
    <source>
        <dbReference type="Proteomes" id="UP000318590"/>
    </source>
</evidence>
<accession>A0A547Q8Q5</accession>
<comment type="catalytic activity">
    <reaction evidence="11 12">
        <text>uridine(1498) in 16S rRNA + S-adenosyl-L-methionine = N(3)-methyluridine(1498) in 16S rRNA + S-adenosyl-L-homocysteine + H(+)</text>
        <dbReference type="Rhea" id="RHEA:42920"/>
        <dbReference type="Rhea" id="RHEA-COMP:10283"/>
        <dbReference type="Rhea" id="RHEA-COMP:10284"/>
        <dbReference type="ChEBI" id="CHEBI:15378"/>
        <dbReference type="ChEBI" id="CHEBI:57856"/>
        <dbReference type="ChEBI" id="CHEBI:59789"/>
        <dbReference type="ChEBI" id="CHEBI:65315"/>
        <dbReference type="ChEBI" id="CHEBI:74502"/>
        <dbReference type="EC" id="2.1.1.193"/>
    </reaction>
</comment>
<dbReference type="NCBIfam" id="NF008696">
    <property type="entry name" value="PRK11713.3-5"/>
    <property type="match status" value="1"/>
</dbReference>
<keyword evidence="16" id="KW-1185">Reference proteome</keyword>
<keyword evidence="7 12" id="KW-0489">Methyltransferase</keyword>
<keyword evidence="9 12" id="KW-0949">S-adenosyl-L-methionine</keyword>
<dbReference type="CDD" id="cd18084">
    <property type="entry name" value="RsmE-like"/>
    <property type="match status" value="1"/>
</dbReference>
<evidence type="ECO:0000259" key="13">
    <source>
        <dbReference type="Pfam" id="PF04452"/>
    </source>
</evidence>
<dbReference type="PANTHER" id="PTHR30027">
    <property type="entry name" value="RIBOSOMAL RNA SMALL SUBUNIT METHYLTRANSFERASE E"/>
    <property type="match status" value="1"/>
</dbReference>
<dbReference type="InterPro" id="IPR046887">
    <property type="entry name" value="RsmE_PUA-like"/>
</dbReference>
<dbReference type="SUPFAM" id="SSF75217">
    <property type="entry name" value="alpha/beta knot"/>
    <property type="match status" value="1"/>
</dbReference>
<feature type="domain" description="Ribosomal RNA small subunit methyltransferase E PUA-like" evidence="14">
    <location>
        <begin position="48"/>
        <end position="89"/>
    </location>
</feature>
<dbReference type="AlphaFoldDB" id="A0A547Q8Q5"/>
<proteinExistence type="inferred from homology"/>
<dbReference type="InterPro" id="IPR006700">
    <property type="entry name" value="RsmE"/>
</dbReference>
<dbReference type="OrthoDB" id="9815641at2"/>
<dbReference type="InterPro" id="IPR015947">
    <property type="entry name" value="PUA-like_sf"/>
</dbReference>
<dbReference type="GO" id="GO:0005737">
    <property type="term" value="C:cytoplasm"/>
    <property type="evidence" value="ECO:0007669"/>
    <property type="project" value="UniProtKB-SubCell"/>
</dbReference>
<gene>
    <name evidence="15" type="ORF">FEV53_02915</name>
</gene>
<keyword evidence="6 12" id="KW-0698">rRNA processing</keyword>
<dbReference type="PANTHER" id="PTHR30027:SF3">
    <property type="entry name" value="16S RRNA (URACIL(1498)-N(3))-METHYLTRANSFERASE"/>
    <property type="match status" value="1"/>
</dbReference>
<dbReference type="InterPro" id="IPR046886">
    <property type="entry name" value="RsmE_MTase_dom"/>
</dbReference>
<evidence type="ECO:0000256" key="6">
    <source>
        <dbReference type="ARBA" id="ARBA00022552"/>
    </source>
</evidence>
<name>A0A547Q8Q5_9RHOB</name>
<dbReference type="SUPFAM" id="SSF88697">
    <property type="entry name" value="PUA domain-like"/>
    <property type="match status" value="1"/>
</dbReference>
<evidence type="ECO:0000256" key="8">
    <source>
        <dbReference type="ARBA" id="ARBA00022679"/>
    </source>
</evidence>
<evidence type="ECO:0000256" key="5">
    <source>
        <dbReference type="ARBA" id="ARBA00022490"/>
    </source>
</evidence>
<evidence type="ECO:0000256" key="10">
    <source>
        <dbReference type="ARBA" id="ARBA00025699"/>
    </source>
</evidence>
<evidence type="ECO:0000256" key="2">
    <source>
        <dbReference type="ARBA" id="ARBA00005528"/>
    </source>
</evidence>
<dbReference type="GO" id="GO:0070042">
    <property type="term" value="F:rRNA (uridine-N3-)-methyltransferase activity"/>
    <property type="evidence" value="ECO:0007669"/>
    <property type="project" value="TreeGrafter"/>
</dbReference>
<comment type="caution">
    <text evidence="15">The sequence shown here is derived from an EMBL/GenBank/DDBJ whole genome shotgun (WGS) entry which is preliminary data.</text>
</comment>
<evidence type="ECO:0000256" key="1">
    <source>
        <dbReference type="ARBA" id="ARBA00004496"/>
    </source>
</evidence>
<dbReference type="PIRSF" id="PIRSF015601">
    <property type="entry name" value="MTase_slr0722"/>
    <property type="match status" value="1"/>
</dbReference>
<evidence type="ECO:0000259" key="14">
    <source>
        <dbReference type="Pfam" id="PF20260"/>
    </source>
</evidence>
<dbReference type="InterPro" id="IPR029028">
    <property type="entry name" value="Alpha/beta_knot_MTases"/>
</dbReference>
<sequence>MIDPVALDGISHLAFRLNTFSQGICPVVASVIRLYLDHPLGAGQSVPLTRDQAHYLFGVMRRGQGDLIEVFDGQNGAWSARIDEAGKRGGSLKCLEQVAEQRDPPDLWLLFAPIKKTRTDFIVEKAAELGAARICPVQTEFTNSERIRQDRLQAHAVEAAEQCGGTFVPEVADIARLRAVLDGWDPARRLMFCDERMVGAASSLAAETPGAWAILIGPEGGFSEAERTRLHGMDAARPVSLGPRILRADTAAVAALTLWQAALGDW</sequence>
<evidence type="ECO:0000256" key="12">
    <source>
        <dbReference type="PIRNR" id="PIRNR015601"/>
    </source>
</evidence>
<feature type="domain" description="Ribosomal RNA small subunit methyltransferase E methyltransferase" evidence="13">
    <location>
        <begin position="104"/>
        <end position="260"/>
    </location>
</feature>
<dbReference type="EC" id="2.1.1.193" evidence="3 12"/>
<dbReference type="EMBL" id="VFSV01000004">
    <property type="protein sequence ID" value="TRD22752.1"/>
    <property type="molecule type" value="Genomic_DNA"/>
</dbReference>
<dbReference type="Pfam" id="PF04452">
    <property type="entry name" value="Methyltrans_RNA"/>
    <property type="match status" value="1"/>
</dbReference>
<evidence type="ECO:0000256" key="7">
    <source>
        <dbReference type="ARBA" id="ARBA00022603"/>
    </source>
</evidence>
<evidence type="ECO:0000256" key="9">
    <source>
        <dbReference type="ARBA" id="ARBA00022691"/>
    </source>
</evidence>